<proteinExistence type="inferred from homology"/>
<dbReference type="GO" id="GO:0016993">
    <property type="term" value="F:precorrin-8X methylmutase activity"/>
    <property type="evidence" value="ECO:0007669"/>
    <property type="project" value="InterPro"/>
</dbReference>
<keyword evidence="7" id="KW-1185">Reference proteome</keyword>
<dbReference type="EMBL" id="CP000806">
    <property type="protein sequence ID" value="ACB53317.1"/>
    <property type="molecule type" value="Genomic_DNA"/>
</dbReference>
<dbReference type="HOGENOM" id="CLU_084703_1_1_3"/>
<dbReference type="eggNOG" id="COG2082">
    <property type="taxonomic scope" value="Bacteria"/>
</dbReference>
<evidence type="ECO:0000259" key="5">
    <source>
        <dbReference type="Pfam" id="PF02570"/>
    </source>
</evidence>
<feature type="domain" description="Cobalamin biosynthesis precorrin-8X methylmutase CobH/CbiC" evidence="5">
    <location>
        <begin position="11"/>
        <end position="200"/>
    </location>
</feature>
<dbReference type="RefSeq" id="WP_009547200.1">
    <property type="nucleotide sequence ID" value="NC_010546.1"/>
</dbReference>
<keyword evidence="4" id="KW-0413">Isomerase</keyword>
<evidence type="ECO:0000313" key="6">
    <source>
        <dbReference type="EMBL" id="ACB53317.1"/>
    </source>
</evidence>
<dbReference type="UniPathway" id="UPA00148"/>
<accession>B1WQ02</accession>
<dbReference type="STRING" id="43989.cce_3969"/>
<gene>
    <name evidence="6" type="primary">cbiC1</name>
    <name evidence="6" type="synonym">cobH1</name>
    <name evidence="6" type="ordered locus">cce_3969</name>
</gene>
<comment type="similarity">
    <text evidence="2">Belongs to the CobH/CbiC family.</text>
</comment>
<evidence type="ECO:0000256" key="4">
    <source>
        <dbReference type="ARBA" id="ARBA00023235"/>
    </source>
</evidence>
<dbReference type="SUPFAM" id="SSF63965">
    <property type="entry name" value="Precorrin-8X methylmutase CbiC/CobH"/>
    <property type="match status" value="1"/>
</dbReference>
<sequence>MNTPSSLNHPIVEQSFTLIDQEIGQHNLTLLEYQIARRVIHSTADFEFINLLKFSPNSIDIGVKALRNQTPIITDVTMVRQGIVNLVAKTFNNPIITAIENVTRTLPGKTRTETGLLECSQQYPHGIYVIGNAPTALLALCQQIKEKKFKPSLIIGVPVGFVSVLESKKMLAQIDIPQIRAEGRKGGSPVAAAIVNALLILAWENKI</sequence>
<dbReference type="PANTHER" id="PTHR43588">
    <property type="entry name" value="COBALT-PRECORRIN-8 METHYLMUTASE"/>
    <property type="match status" value="1"/>
</dbReference>
<dbReference type="InterPro" id="IPR003722">
    <property type="entry name" value="Cbl_synth_CobH/CbiC"/>
</dbReference>
<dbReference type="Pfam" id="PF02570">
    <property type="entry name" value="CbiC"/>
    <property type="match status" value="1"/>
</dbReference>
<evidence type="ECO:0000313" key="7">
    <source>
        <dbReference type="Proteomes" id="UP000001203"/>
    </source>
</evidence>
<dbReference type="Proteomes" id="UP000001203">
    <property type="component" value="Chromosome circular"/>
</dbReference>
<evidence type="ECO:0000256" key="2">
    <source>
        <dbReference type="ARBA" id="ARBA00009774"/>
    </source>
</evidence>
<keyword evidence="3" id="KW-0169">Cobalamin biosynthesis</keyword>
<dbReference type="InterPro" id="IPR036588">
    <property type="entry name" value="CobH/CbiC_sf"/>
</dbReference>
<dbReference type="OrthoDB" id="9780708at2"/>
<dbReference type="AlphaFoldDB" id="B1WQ02"/>
<reference evidence="6 7" key="1">
    <citation type="journal article" date="2008" name="Proc. Natl. Acad. Sci. U.S.A.">
        <title>The genome of Cyanothece 51142, a unicellular diazotrophic cyanobacterium important in the marine nitrogen cycle.</title>
        <authorList>
            <person name="Welsh E.A."/>
            <person name="Liberton M."/>
            <person name="Stoeckel J."/>
            <person name="Loh T."/>
            <person name="Elvitigala T."/>
            <person name="Wang C."/>
            <person name="Wollam A."/>
            <person name="Fulton R.S."/>
            <person name="Clifton S.W."/>
            <person name="Jacobs J.M."/>
            <person name="Aurora R."/>
            <person name="Ghosh B.K."/>
            <person name="Sherman L.A."/>
            <person name="Smith R.D."/>
            <person name="Wilson R.K."/>
            <person name="Pakrasi H.B."/>
        </authorList>
    </citation>
    <scope>NUCLEOTIDE SEQUENCE [LARGE SCALE GENOMIC DNA]</scope>
    <source>
        <strain evidence="7">ATCC 51142 / BH68</strain>
    </source>
</reference>
<dbReference type="NCBIfam" id="NF004620">
    <property type="entry name" value="PRK05954.1"/>
    <property type="match status" value="1"/>
</dbReference>
<dbReference type="Gene3D" id="3.40.50.10230">
    <property type="entry name" value="Cobalamin biosynthesis CobH/CbiC, precorrin-8X methylmutase"/>
    <property type="match status" value="1"/>
</dbReference>
<evidence type="ECO:0000256" key="3">
    <source>
        <dbReference type="ARBA" id="ARBA00022573"/>
    </source>
</evidence>
<name>B1WQ02_CROS5</name>
<evidence type="ECO:0000256" key="1">
    <source>
        <dbReference type="ARBA" id="ARBA00004953"/>
    </source>
</evidence>
<protein>
    <submittedName>
        <fullName evidence="6">Precorrin-8X methylmutase</fullName>
    </submittedName>
</protein>
<dbReference type="GO" id="GO:0009236">
    <property type="term" value="P:cobalamin biosynthetic process"/>
    <property type="evidence" value="ECO:0007669"/>
    <property type="project" value="UniProtKB-UniPathway"/>
</dbReference>
<comment type="pathway">
    <text evidence="1">Cofactor biosynthesis; adenosylcobalamin biosynthesis.</text>
</comment>
<dbReference type="KEGG" id="cyt:cce_3969"/>
<dbReference type="PANTHER" id="PTHR43588:SF1">
    <property type="entry name" value="COBALT-PRECORRIN-8 METHYLMUTASE"/>
    <property type="match status" value="1"/>
</dbReference>
<organism evidence="6 7">
    <name type="scientific">Crocosphaera subtropica (strain ATCC 51142 / BH68)</name>
    <name type="common">Cyanothece sp. (strain ATCC 51142)</name>
    <dbReference type="NCBI Taxonomy" id="43989"/>
    <lineage>
        <taxon>Bacteria</taxon>
        <taxon>Bacillati</taxon>
        <taxon>Cyanobacteriota</taxon>
        <taxon>Cyanophyceae</taxon>
        <taxon>Oscillatoriophycideae</taxon>
        <taxon>Chroococcales</taxon>
        <taxon>Aphanothecaceae</taxon>
        <taxon>Crocosphaera</taxon>
        <taxon>Crocosphaera subtropica</taxon>
    </lineage>
</organism>